<dbReference type="InterPro" id="IPR006360">
    <property type="entry name" value="Mtase_MtaA_CmuA"/>
</dbReference>
<dbReference type="GO" id="GO:0008168">
    <property type="term" value="F:methyltransferase activity"/>
    <property type="evidence" value="ECO:0007669"/>
    <property type="project" value="UniProtKB-KW"/>
</dbReference>
<dbReference type="GO" id="GO:0006779">
    <property type="term" value="P:porphyrin-containing compound biosynthetic process"/>
    <property type="evidence" value="ECO:0007669"/>
    <property type="project" value="InterPro"/>
</dbReference>
<dbReference type="SUPFAM" id="SSF51726">
    <property type="entry name" value="UROD/MetE-like"/>
    <property type="match status" value="1"/>
</dbReference>
<dbReference type="OrthoDB" id="124836at2157"/>
<dbReference type="GO" id="GO:0046872">
    <property type="term" value="F:metal ion binding"/>
    <property type="evidence" value="ECO:0007669"/>
    <property type="project" value="UniProtKB-KW"/>
</dbReference>
<sequence>MTPRERVLGALLGEKKEKVVVSCVTQVGIVEAMQKLGVFWPEAHKDPEKMVELGVSLYKLVGLETCRVPFCLTVQAEALGCGVDMGTMDKQPSVRKSLPSIPENLPSDFLERGRIPAVIKAVELMRKKYENLPKMAGFEAVMTLAGHILGVEKMMIMIMKQRDAVAKALDLCTKANVEYAKALIDAGAEVIVPCDPTASPDLISQKDFASLVKPKLKELADVIKRKGAIGVLHICGRAQRIIKDMAETGFHALSIEEKVDVREAKATIGSKPVLVGNVSAAKTLFMGTPADVEKEARAAIEAGIDVLAPGCGIAPRTPLANIKVLVDIAKKCAK</sequence>
<dbReference type="GO" id="GO:0015948">
    <property type="term" value="P:methanogenesis"/>
    <property type="evidence" value="ECO:0007669"/>
    <property type="project" value="UniProtKB-KW"/>
</dbReference>
<dbReference type="Proteomes" id="UP000277582">
    <property type="component" value="Unassembled WGS sequence"/>
</dbReference>
<evidence type="ECO:0000256" key="6">
    <source>
        <dbReference type="ARBA" id="ARBA00022994"/>
    </source>
</evidence>
<reference evidence="8 10" key="1">
    <citation type="submission" date="2018-10" db="EMBL/GenBank/DDBJ databases">
        <title>Co-occurring genomic capacity for anaerobic methane metabolism and dissimilatory sulfite reduction discovered in the Korarchaeota.</title>
        <authorList>
            <person name="Mckay L.J."/>
            <person name="Dlakic M."/>
            <person name="Fields M.W."/>
            <person name="Delmont T.O."/>
            <person name="Eren A.M."/>
            <person name="Jay Z.J."/>
            <person name="Klingelsmith K.B."/>
            <person name="Rusch D.B."/>
            <person name="Inskeep W.P."/>
        </authorList>
    </citation>
    <scope>NUCLEOTIDE SEQUENCE [LARGE SCALE GENOMIC DNA]</scope>
    <source>
        <strain evidence="8 10">MDKW</strain>
    </source>
</reference>
<evidence type="ECO:0000313" key="9">
    <source>
        <dbReference type="EMBL" id="RZN63742.1"/>
    </source>
</evidence>
<evidence type="ECO:0000256" key="4">
    <source>
        <dbReference type="ARBA" id="ARBA00022723"/>
    </source>
</evidence>
<organism evidence="8 10">
    <name type="scientific">Candidatus Methanodesulfokora washburnensis</name>
    <dbReference type="NCBI Taxonomy" id="2478471"/>
    <lineage>
        <taxon>Archaea</taxon>
        <taxon>Thermoproteota</taxon>
        <taxon>Candidatus Korarchaeia</taxon>
        <taxon>Candidatus Korarchaeia incertae sedis</taxon>
        <taxon>Candidatus Methanodesulfokora</taxon>
    </lineage>
</organism>
<keyword evidence="2 8" id="KW-0489">Methyltransferase</keyword>
<keyword evidence="10" id="KW-1185">Reference proteome</keyword>
<protein>
    <submittedName>
        <fullName evidence="8">MtaA/CmuA family methyltransferase</fullName>
        <ecNumber evidence="8">2.1.1.-</ecNumber>
    </submittedName>
</protein>
<evidence type="ECO:0000259" key="7">
    <source>
        <dbReference type="Pfam" id="PF01208"/>
    </source>
</evidence>
<proteinExistence type="predicted"/>
<dbReference type="EC" id="2.1.1.-" evidence="8"/>
<evidence type="ECO:0000256" key="1">
    <source>
        <dbReference type="ARBA" id="ARBA00001947"/>
    </source>
</evidence>
<comment type="cofactor">
    <cofactor evidence="1">
        <name>Zn(2+)</name>
        <dbReference type="ChEBI" id="CHEBI:29105"/>
    </cofactor>
</comment>
<dbReference type="EMBL" id="RXII01000001">
    <property type="protein sequence ID" value="RZN63742.1"/>
    <property type="molecule type" value="Genomic_DNA"/>
</dbReference>
<dbReference type="InterPro" id="IPR038071">
    <property type="entry name" value="UROD/MetE-like_sf"/>
</dbReference>
<dbReference type="NCBIfam" id="TIGR01463">
    <property type="entry name" value="mtaA_cmuA"/>
    <property type="match status" value="1"/>
</dbReference>
<dbReference type="InterPro" id="IPR000257">
    <property type="entry name" value="Uroporphyrinogen_deCOase"/>
</dbReference>
<dbReference type="GO" id="GO:0004853">
    <property type="term" value="F:uroporphyrinogen decarboxylase activity"/>
    <property type="evidence" value="ECO:0007669"/>
    <property type="project" value="InterPro"/>
</dbReference>
<keyword evidence="5" id="KW-0862">Zinc</keyword>
<dbReference type="PANTHER" id="PTHR47099">
    <property type="entry name" value="METHYLCOBAMIDE:COM METHYLTRANSFERASE MTBA"/>
    <property type="match status" value="1"/>
</dbReference>
<dbReference type="GO" id="GO:0006730">
    <property type="term" value="P:one-carbon metabolic process"/>
    <property type="evidence" value="ECO:0007669"/>
    <property type="project" value="InterPro"/>
</dbReference>
<dbReference type="Proteomes" id="UP000316217">
    <property type="component" value="Unassembled WGS sequence"/>
</dbReference>
<feature type="domain" description="Uroporphyrinogen decarboxylase (URO-D)" evidence="7">
    <location>
        <begin position="2"/>
        <end position="331"/>
    </location>
</feature>
<dbReference type="GO" id="GO:0032259">
    <property type="term" value="P:methylation"/>
    <property type="evidence" value="ECO:0007669"/>
    <property type="project" value="UniProtKB-KW"/>
</dbReference>
<dbReference type="NCBIfam" id="NF004889">
    <property type="entry name" value="PRK06252.1"/>
    <property type="match status" value="1"/>
</dbReference>
<dbReference type="PANTHER" id="PTHR47099:SF1">
    <property type="entry name" value="METHYLCOBAMIDE:COM METHYLTRANSFERASE MTBA"/>
    <property type="match status" value="1"/>
</dbReference>
<evidence type="ECO:0000256" key="5">
    <source>
        <dbReference type="ARBA" id="ARBA00022833"/>
    </source>
</evidence>
<comment type="caution">
    <text evidence="8">The sequence shown here is derived from an EMBL/GenBank/DDBJ whole genome shotgun (WGS) entry which is preliminary data.</text>
</comment>
<dbReference type="Gene3D" id="3.20.20.210">
    <property type="match status" value="1"/>
</dbReference>
<dbReference type="Pfam" id="PF01208">
    <property type="entry name" value="URO-D"/>
    <property type="match status" value="1"/>
</dbReference>
<evidence type="ECO:0000256" key="2">
    <source>
        <dbReference type="ARBA" id="ARBA00022603"/>
    </source>
</evidence>
<dbReference type="InterPro" id="IPR052024">
    <property type="entry name" value="Methanogen_methyltrans"/>
</dbReference>
<name>A0A429GFY3_9CREN</name>
<evidence type="ECO:0000313" key="10">
    <source>
        <dbReference type="Proteomes" id="UP000277582"/>
    </source>
</evidence>
<evidence type="ECO:0000313" key="8">
    <source>
        <dbReference type="EMBL" id="RSN72841.1"/>
    </source>
</evidence>
<keyword evidence="6" id="KW-0484">Methanogenesis</keyword>
<dbReference type="EMBL" id="RCOS01000137">
    <property type="protein sequence ID" value="RSN72841.1"/>
    <property type="molecule type" value="Genomic_DNA"/>
</dbReference>
<keyword evidence="3 8" id="KW-0808">Transferase</keyword>
<gene>
    <name evidence="8" type="ORF">D6D85_12405</name>
    <name evidence="9" type="ORF">EF810_00125</name>
</gene>
<keyword evidence="4" id="KW-0479">Metal-binding</keyword>
<reference evidence="9 11" key="2">
    <citation type="journal article" date="2019" name="Nat. Microbiol.">
        <title>Wide diversity of methane and short-chain alkane metabolisms in uncultured archaea.</title>
        <authorList>
            <person name="Borrel G."/>
            <person name="Adam P.S."/>
            <person name="McKay L.J."/>
            <person name="Chen L.X."/>
            <person name="Sierra-Garcia I.N."/>
            <person name="Sieber C.M."/>
            <person name="Letourneur Q."/>
            <person name="Ghozlane A."/>
            <person name="Andersen G.L."/>
            <person name="Li W.J."/>
            <person name="Hallam S.J."/>
            <person name="Muyzer G."/>
            <person name="de Oliveira V.M."/>
            <person name="Inskeep W.P."/>
            <person name="Banfield J.F."/>
            <person name="Gribaldo S."/>
        </authorList>
    </citation>
    <scope>NUCLEOTIDE SEQUENCE [LARGE SCALE GENOMIC DNA]</scope>
    <source>
        <strain evidence="9">NM4</strain>
    </source>
</reference>
<dbReference type="AlphaFoldDB" id="A0A429GFY3"/>
<evidence type="ECO:0000313" key="11">
    <source>
        <dbReference type="Proteomes" id="UP000316217"/>
    </source>
</evidence>
<dbReference type="RefSeq" id="WP_125672276.1">
    <property type="nucleotide sequence ID" value="NZ_RCOS01000137.1"/>
</dbReference>
<accession>A0A429GFY3</accession>
<evidence type="ECO:0000256" key="3">
    <source>
        <dbReference type="ARBA" id="ARBA00022679"/>
    </source>
</evidence>